<dbReference type="SUPFAM" id="SSF49299">
    <property type="entry name" value="PKD domain"/>
    <property type="match status" value="2"/>
</dbReference>
<keyword evidence="8 9" id="KW-0472">Membrane</keyword>
<comment type="subcellular location">
    <subcellularLocation>
        <location evidence="1">Cell membrane</location>
        <topology evidence="1">Multi-pass membrane protein</topology>
    </subcellularLocation>
</comment>
<dbReference type="CDD" id="cd00146">
    <property type="entry name" value="PKD"/>
    <property type="match status" value="1"/>
</dbReference>
<dbReference type="Pfam" id="PF18911">
    <property type="entry name" value="PKD_4"/>
    <property type="match status" value="2"/>
</dbReference>
<keyword evidence="3" id="KW-0050">Antiport</keyword>
<evidence type="ECO:0000259" key="10">
    <source>
        <dbReference type="PROSITE" id="PS50093"/>
    </source>
</evidence>
<feature type="transmembrane region" description="Helical" evidence="9">
    <location>
        <begin position="6"/>
        <end position="22"/>
    </location>
</feature>
<evidence type="ECO:0000313" key="12">
    <source>
        <dbReference type="EMBL" id="MDN7012979.1"/>
    </source>
</evidence>
<dbReference type="Pfam" id="PF02080">
    <property type="entry name" value="TrkA_C"/>
    <property type="match status" value="1"/>
</dbReference>
<evidence type="ECO:0000256" key="5">
    <source>
        <dbReference type="ARBA" id="ARBA00022692"/>
    </source>
</evidence>
<dbReference type="InterPro" id="IPR006153">
    <property type="entry name" value="Cation/H_exchanger_TM"/>
</dbReference>
<feature type="domain" description="PKD" evidence="10">
    <location>
        <begin position="622"/>
        <end position="671"/>
    </location>
</feature>
<organism evidence="12 13">
    <name type="scientific">Methanoculleus methanifontis</name>
    <dbReference type="NCBI Taxonomy" id="2584086"/>
    <lineage>
        <taxon>Archaea</taxon>
        <taxon>Methanobacteriati</taxon>
        <taxon>Methanobacteriota</taxon>
        <taxon>Stenosarchaea group</taxon>
        <taxon>Methanomicrobia</taxon>
        <taxon>Methanomicrobiales</taxon>
        <taxon>Methanomicrobiaceae</taxon>
        <taxon>Methanoculleus</taxon>
    </lineage>
</organism>
<dbReference type="SMART" id="SM00089">
    <property type="entry name" value="PKD"/>
    <property type="match status" value="2"/>
</dbReference>
<evidence type="ECO:0000256" key="8">
    <source>
        <dbReference type="ARBA" id="ARBA00023136"/>
    </source>
</evidence>
<dbReference type="SUPFAM" id="SSF116726">
    <property type="entry name" value="TrkA C-terminal domain-like"/>
    <property type="match status" value="1"/>
</dbReference>
<feature type="transmembrane region" description="Helical" evidence="9">
    <location>
        <begin position="58"/>
        <end position="75"/>
    </location>
</feature>
<feature type="transmembrane region" description="Helical" evidence="9">
    <location>
        <begin position="361"/>
        <end position="378"/>
    </location>
</feature>
<feature type="transmembrane region" description="Helical" evidence="9">
    <location>
        <begin position="87"/>
        <end position="116"/>
    </location>
</feature>
<feature type="transmembrane region" description="Helical" evidence="9">
    <location>
        <begin position="122"/>
        <end position="143"/>
    </location>
</feature>
<keyword evidence="7" id="KW-0406">Ion transport</keyword>
<feature type="domain" description="PKD" evidence="10">
    <location>
        <begin position="526"/>
        <end position="590"/>
    </location>
</feature>
<dbReference type="Pfam" id="PF00999">
    <property type="entry name" value="Na_H_Exchanger"/>
    <property type="match status" value="1"/>
</dbReference>
<dbReference type="InterPro" id="IPR013783">
    <property type="entry name" value="Ig-like_fold"/>
</dbReference>
<dbReference type="EMBL" id="VCYI01000009">
    <property type="protein sequence ID" value="MDN7012979.1"/>
    <property type="molecule type" value="Genomic_DNA"/>
</dbReference>
<dbReference type="InterPro" id="IPR038770">
    <property type="entry name" value="Na+/solute_symporter_sf"/>
</dbReference>
<protein>
    <submittedName>
        <fullName evidence="12">Potassium/proton antiporter</fullName>
    </submittedName>
</protein>
<dbReference type="PANTHER" id="PTHR32507">
    <property type="entry name" value="NA(+)/H(+) ANTIPORTER 1"/>
    <property type="match status" value="1"/>
</dbReference>
<evidence type="ECO:0000256" key="4">
    <source>
        <dbReference type="ARBA" id="ARBA00022475"/>
    </source>
</evidence>
<dbReference type="Gene3D" id="3.30.70.1450">
    <property type="entry name" value="Regulator of K+ conductance, C-terminal domain"/>
    <property type="match status" value="1"/>
</dbReference>
<feature type="transmembrane region" description="Helical" evidence="9">
    <location>
        <begin position="191"/>
        <end position="213"/>
    </location>
</feature>
<feature type="transmembrane region" description="Helical" evidence="9">
    <location>
        <begin position="275"/>
        <end position="293"/>
    </location>
</feature>
<keyword evidence="6 9" id="KW-1133">Transmembrane helix</keyword>
<comment type="caution">
    <text evidence="12">The sequence shown here is derived from an EMBL/GenBank/DDBJ whole genome shotgun (WGS) entry which is preliminary data.</text>
</comment>
<keyword evidence="4" id="KW-1003">Cell membrane</keyword>
<dbReference type="PROSITE" id="PS51202">
    <property type="entry name" value="RCK_C"/>
    <property type="match status" value="1"/>
</dbReference>
<evidence type="ECO:0000256" key="1">
    <source>
        <dbReference type="ARBA" id="ARBA00004651"/>
    </source>
</evidence>
<keyword evidence="2" id="KW-0813">Transport</keyword>
<dbReference type="Gene3D" id="1.20.1530.20">
    <property type="match status" value="1"/>
</dbReference>
<evidence type="ECO:0000259" key="11">
    <source>
        <dbReference type="PROSITE" id="PS51202"/>
    </source>
</evidence>
<evidence type="ECO:0000256" key="3">
    <source>
        <dbReference type="ARBA" id="ARBA00022449"/>
    </source>
</evidence>
<keyword evidence="5 9" id="KW-0812">Transmembrane</keyword>
<dbReference type="InterPro" id="IPR000601">
    <property type="entry name" value="PKD_dom"/>
</dbReference>
<keyword evidence="13" id="KW-1185">Reference proteome</keyword>
<feature type="transmembrane region" description="Helical" evidence="9">
    <location>
        <begin position="29"/>
        <end position="46"/>
    </location>
</feature>
<evidence type="ECO:0000313" key="13">
    <source>
        <dbReference type="Proteomes" id="UP001168423"/>
    </source>
</evidence>
<evidence type="ECO:0000256" key="6">
    <source>
        <dbReference type="ARBA" id="ARBA00022989"/>
    </source>
</evidence>
<name>A0ABT8M1R7_9EURY</name>
<dbReference type="RefSeq" id="WP_301677563.1">
    <property type="nucleotide sequence ID" value="NZ_VCYI01000009.1"/>
</dbReference>
<proteinExistence type="predicted"/>
<feature type="transmembrane region" description="Helical" evidence="9">
    <location>
        <begin position="335"/>
        <end position="355"/>
    </location>
</feature>
<feature type="domain" description="RCK C-terminal" evidence="11">
    <location>
        <begin position="404"/>
        <end position="487"/>
    </location>
</feature>
<accession>A0ABT8M1R7</accession>
<dbReference type="Gene3D" id="2.60.40.10">
    <property type="entry name" value="Immunoglobulins"/>
    <property type="match status" value="2"/>
</dbReference>
<dbReference type="InterPro" id="IPR022409">
    <property type="entry name" value="PKD/Chitinase_dom"/>
</dbReference>
<dbReference type="Proteomes" id="UP001168423">
    <property type="component" value="Unassembled WGS sequence"/>
</dbReference>
<reference evidence="12" key="1">
    <citation type="submission" date="2019-05" db="EMBL/GenBank/DDBJ databases">
        <title>Isolation and characterization of methanogens from the cold seep sediment at Four-Way Closure Ridge.</title>
        <authorList>
            <person name="You Y.-T."/>
            <person name="Chen S.-C."/>
            <person name="Zhang W.-L."/>
            <person name="Lai M.-C."/>
        </authorList>
    </citation>
    <scope>NUCLEOTIDE SEQUENCE</scope>
    <source>
        <strain evidence="12">FWC-SCC3</strain>
    </source>
</reference>
<dbReference type="InterPro" id="IPR006037">
    <property type="entry name" value="RCK_C"/>
</dbReference>
<evidence type="ECO:0000256" key="9">
    <source>
        <dbReference type="SAM" id="Phobius"/>
    </source>
</evidence>
<feature type="transmembrane region" description="Helical" evidence="9">
    <location>
        <begin position="164"/>
        <end position="185"/>
    </location>
</feature>
<feature type="transmembrane region" description="Helical" evidence="9">
    <location>
        <begin position="299"/>
        <end position="323"/>
    </location>
</feature>
<sequence>MILTLELILVGVALLFLISIVANKFSERLGVPALLIFLVVGMLAGSEGPGGIPFDDPVLAQVIGIVALAYILFSGGLDTRWEQIQPVLWQGVALSTVGVVLTATLLGGFAVLVLGFSPLTGLLLGAVVSSTDAAAVFSILRTARARLKGNLRPLLEFESGSNDPMAVLLTTGIIGLILTPGSSIFSLVPTFAQQMAVGGLMGYGLGMFTVWFINRIKLETEGLYPVLTLAMVLLVYGLTTTIGGNGFIAVYLAGLIIGNSVIVHKKSLIRFYDGIAWLMQIVMFLALGLLVFPSQLASAFVPGLLAALFLIFIARPIAVLLTLLPWKMPMNEKALVSWVGLRGAVPIILATYPLVAGVPDAAVIFNIVFFIVIFSALVHGTSIPSVARWLGLAAPLEETHRLSREFDVNPDTPSELLELVIPPDAPAVGKQVVDLGLPEGALIIMMQKREERFVPGGSTVIEAEDTLLFLTIGDLADAVRFCLLNCEEPRNVTGSPHIPENCSCTGIIGRDCDRASPEQPVALTGSVILSGDCTATVLSMAWDFGDGATGEGEIASHAYAAAGTYTVTLVVTLSDSTTCRATTDITVTAPPEPCSCSAIITTSGNSFHGEADIQGDCSVTDWAWDFGDGTTGSGQDVTHDYTAEGTYTVTLTVTLDDGNTCQATTQAFVIF</sequence>
<dbReference type="NCBIfam" id="NF003715">
    <property type="entry name" value="PRK05326.1-2"/>
    <property type="match status" value="1"/>
</dbReference>
<dbReference type="PROSITE" id="PS50093">
    <property type="entry name" value="PKD"/>
    <property type="match status" value="2"/>
</dbReference>
<dbReference type="InterPro" id="IPR036721">
    <property type="entry name" value="RCK_C_sf"/>
</dbReference>
<dbReference type="InterPro" id="IPR035986">
    <property type="entry name" value="PKD_dom_sf"/>
</dbReference>
<evidence type="ECO:0000256" key="7">
    <source>
        <dbReference type="ARBA" id="ARBA00023065"/>
    </source>
</evidence>
<dbReference type="NCBIfam" id="NF003716">
    <property type="entry name" value="PRK05326.1-3"/>
    <property type="match status" value="1"/>
</dbReference>
<gene>
    <name evidence="12" type="ORF">FGW20_07985</name>
</gene>
<dbReference type="PANTHER" id="PTHR32507:SF7">
    <property type="entry name" value="K(+)_H(+) ANTIPORTER NHAP2"/>
    <property type="match status" value="1"/>
</dbReference>
<evidence type="ECO:0000256" key="2">
    <source>
        <dbReference type="ARBA" id="ARBA00022448"/>
    </source>
</evidence>